<evidence type="ECO:0000313" key="3">
    <source>
        <dbReference type="Proteomes" id="UP000325313"/>
    </source>
</evidence>
<comment type="caution">
    <text evidence="2">The sequence shown here is derived from an EMBL/GenBank/DDBJ whole genome shotgun (WGS) entry which is preliminary data.</text>
</comment>
<reference evidence="2 3" key="1">
    <citation type="submission" date="2019-05" db="EMBL/GenBank/DDBJ databases">
        <title>Emergence of the Ug99 lineage of the wheat stem rust pathogen through somatic hybridization.</title>
        <authorList>
            <person name="Li F."/>
            <person name="Upadhyaya N.M."/>
            <person name="Sperschneider J."/>
            <person name="Matny O."/>
            <person name="Nguyen-Phuc H."/>
            <person name="Mago R."/>
            <person name="Raley C."/>
            <person name="Miller M.E."/>
            <person name="Silverstein K.A.T."/>
            <person name="Henningsen E."/>
            <person name="Hirsch C.D."/>
            <person name="Visser B."/>
            <person name="Pretorius Z.A."/>
            <person name="Steffenson B.J."/>
            <person name="Schwessinger B."/>
            <person name="Dodds P.N."/>
            <person name="Figueroa M."/>
        </authorList>
    </citation>
    <scope>NUCLEOTIDE SEQUENCE [LARGE SCALE GENOMIC DNA]</scope>
    <source>
        <strain evidence="2 3">Ug99</strain>
    </source>
</reference>
<sequence length="52" mass="5692">MIRHSFGSPDLGSAESPLPSCSSIPALFILIDPVRHHLRIASLLERLQTPLT</sequence>
<evidence type="ECO:0000256" key="1">
    <source>
        <dbReference type="SAM" id="MobiDB-lite"/>
    </source>
</evidence>
<dbReference type="AlphaFoldDB" id="A0A5B0PWJ7"/>
<protein>
    <submittedName>
        <fullName evidence="2">Uncharacterized protein</fullName>
    </submittedName>
</protein>
<dbReference type="Proteomes" id="UP000325313">
    <property type="component" value="Unassembled WGS sequence"/>
</dbReference>
<gene>
    <name evidence="2" type="ORF">PGTUg99_021354</name>
</gene>
<accession>A0A5B0PWJ7</accession>
<dbReference type="EMBL" id="VDEP01000311">
    <property type="protein sequence ID" value="KAA1105257.1"/>
    <property type="molecule type" value="Genomic_DNA"/>
</dbReference>
<proteinExistence type="predicted"/>
<evidence type="ECO:0000313" key="2">
    <source>
        <dbReference type="EMBL" id="KAA1105257.1"/>
    </source>
</evidence>
<feature type="region of interest" description="Disordered" evidence="1">
    <location>
        <begin position="1"/>
        <end position="20"/>
    </location>
</feature>
<organism evidence="2 3">
    <name type="scientific">Puccinia graminis f. sp. tritici</name>
    <dbReference type="NCBI Taxonomy" id="56615"/>
    <lineage>
        <taxon>Eukaryota</taxon>
        <taxon>Fungi</taxon>
        <taxon>Dikarya</taxon>
        <taxon>Basidiomycota</taxon>
        <taxon>Pucciniomycotina</taxon>
        <taxon>Pucciniomycetes</taxon>
        <taxon>Pucciniales</taxon>
        <taxon>Pucciniaceae</taxon>
        <taxon>Puccinia</taxon>
    </lineage>
</organism>
<name>A0A5B0PWJ7_PUCGR</name>